<keyword evidence="3" id="KW-0902">Two-component regulatory system</keyword>
<organism evidence="6 7">
    <name type="scientific">Actinopolyspora righensis</name>
    <dbReference type="NCBI Taxonomy" id="995060"/>
    <lineage>
        <taxon>Bacteria</taxon>
        <taxon>Bacillati</taxon>
        <taxon>Actinomycetota</taxon>
        <taxon>Actinomycetes</taxon>
        <taxon>Actinopolysporales</taxon>
        <taxon>Actinopolysporaceae</taxon>
        <taxon>Actinopolyspora</taxon>
        <taxon>Actinopolyspora alba group</taxon>
    </lineage>
</organism>
<dbReference type="Pfam" id="PF07730">
    <property type="entry name" value="HisKA_3"/>
    <property type="match status" value="1"/>
</dbReference>
<keyword evidence="4" id="KW-0472">Membrane</keyword>
<dbReference type="GO" id="GO:0016020">
    <property type="term" value="C:membrane"/>
    <property type="evidence" value="ECO:0007669"/>
    <property type="project" value="InterPro"/>
</dbReference>
<dbReference type="RefSeq" id="WP_092973196.1">
    <property type="nucleotide sequence ID" value="NZ_FPAT01000001.1"/>
</dbReference>
<evidence type="ECO:0000259" key="5">
    <source>
        <dbReference type="Pfam" id="PF07730"/>
    </source>
</evidence>
<dbReference type="STRING" id="995060.SAMN04487904_101467"/>
<dbReference type="Proteomes" id="UP000199165">
    <property type="component" value="Unassembled WGS sequence"/>
</dbReference>
<dbReference type="GO" id="GO:0000155">
    <property type="term" value="F:phosphorelay sensor kinase activity"/>
    <property type="evidence" value="ECO:0007669"/>
    <property type="project" value="InterPro"/>
</dbReference>
<feature type="transmembrane region" description="Helical" evidence="4">
    <location>
        <begin position="42"/>
        <end position="65"/>
    </location>
</feature>
<dbReference type="SUPFAM" id="SSF55874">
    <property type="entry name" value="ATPase domain of HSP90 chaperone/DNA topoisomerase II/histidine kinase"/>
    <property type="match status" value="1"/>
</dbReference>
<keyword evidence="7" id="KW-1185">Reference proteome</keyword>
<keyword evidence="4" id="KW-1133">Transmembrane helix</keyword>
<dbReference type="PANTHER" id="PTHR24421">
    <property type="entry name" value="NITRATE/NITRITE SENSOR PROTEIN NARX-RELATED"/>
    <property type="match status" value="1"/>
</dbReference>
<sequence length="405" mass="42947">MYFVWESLGTSAEGEMSSTERGSGTSPDVVLGRFVTSLAPRLANGIVVAVFCAIGLVSFISVLAAGYGSGQVMMGLGYLIVLLGLQLGYFSWPGVRLRPSVCYPALLTQAGLVYLPMLQFSDSWIGLPGLLAGSILLTLRPSVAVPVFVVIVTSMGVLGALYGRGLIANVHLVVSAVITGLVVYGLTRLAGLVGELYSAREELARLAVAEERLRFARDLHDLLGPNLSAITLKSEISIKALAEQPETSKREMEEVLEISRKALNDTRSVASAYSSLSLEDECRSARSILTAAEVDVRVERDGNAFSGPVDAVLATVLREGVANVLRHSKAEVCEISVQTVDGNACVDIVNDGLPRSRVDSASEGTGNGIDNLSHRVGALGGTLTAGAEHDDWYRLRVTVPLTRTS</sequence>
<dbReference type="InterPro" id="IPR011712">
    <property type="entry name" value="Sig_transdc_His_kin_sub3_dim/P"/>
</dbReference>
<gene>
    <name evidence="6" type="ORF">SAMN04487904_101467</name>
</gene>
<dbReference type="Gene3D" id="3.30.565.10">
    <property type="entry name" value="Histidine kinase-like ATPase, C-terminal domain"/>
    <property type="match status" value="1"/>
</dbReference>
<feature type="transmembrane region" description="Helical" evidence="4">
    <location>
        <begin position="143"/>
        <end position="162"/>
    </location>
</feature>
<proteinExistence type="predicted"/>
<evidence type="ECO:0000313" key="7">
    <source>
        <dbReference type="Proteomes" id="UP000199165"/>
    </source>
</evidence>
<evidence type="ECO:0000256" key="2">
    <source>
        <dbReference type="ARBA" id="ARBA00022777"/>
    </source>
</evidence>
<feature type="transmembrane region" description="Helical" evidence="4">
    <location>
        <begin position="168"/>
        <end position="187"/>
    </location>
</feature>
<dbReference type="InterPro" id="IPR050482">
    <property type="entry name" value="Sensor_HK_TwoCompSys"/>
</dbReference>
<dbReference type="CDD" id="cd16917">
    <property type="entry name" value="HATPase_UhpB-NarQ-NarX-like"/>
    <property type="match status" value="1"/>
</dbReference>
<dbReference type="Gene3D" id="1.20.5.1930">
    <property type="match status" value="1"/>
</dbReference>
<dbReference type="InterPro" id="IPR036890">
    <property type="entry name" value="HATPase_C_sf"/>
</dbReference>
<feature type="domain" description="Signal transduction histidine kinase subgroup 3 dimerisation and phosphoacceptor" evidence="5">
    <location>
        <begin position="211"/>
        <end position="273"/>
    </location>
</feature>
<dbReference type="GO" id="GO:0046983">
    <property type="term" value="F:protein dimerization activity"/>
    <property type="evidence" value="ECO:0007669"/>
    <property type="project" value="InterPro"/>
</dbReference>
<evidence type="ECO:0000256" key="1">
    <source>
        <dbReference type="ARBA" id="ARBA00022679"/>
    </source>
</evidence>
<dbReference type="AlphaFoldDB" id="A0A1I6XD48"/>
<protein>
    <submittedName>
        <fullName evidence="6">Two-component system, NarL family, sensor histidine kinase DesK</fullName>
    </submittedName>
</protein>
<feature type="transmembrane region" description="Helical" evidence="4">
    <location>
        <begin position="72"/>
        <end position="92"/>
    </location>
</feature>
<dbReference type="EMBL" id="FPAT01000001">
    <property type="protein sequence ID" value="SFT36053.1"/>
    <property type="molecule type" value="Genomic_DNA"/>
</dbReference>
<evidence type="ECO:0000313" key="6">
    <source>
        <dbReference type="EMBL" id="SFT36053.1"/>
    </source>
</evidence>
<keyword evidence="1" id="KW-0808">Transferase</keyword>
<accession>A0A1I6XD48</accession>
<keyword evidence="4" id="KW-0812">Transmembrane</keyword>
<keyword evidence="2 6" id="KW-0418">Kinase</keyword>
<reference evidence="7" key="1">
    <citation type="submission" date="2016-10" db="EMBL/GenBank/DDBJ databases">
        <authorList>
            <person name="Varghese N."/>
            <person name="Submissions S."/>
        </authorList>
    </citation>
    <scope>NUCLEOTIDE SEQUENCE [LARGE SCALE GENOMIC DNA]</scope>
    <source>
        <strain evidence="7">DSM 45501</strain>
    </source>
</reference>
<name>A0A1I6XD48_9ACTN</name>
<evidence type="ECO:0000256" key="4">
    <source>
        <dbReference type="SAM" id="Phobius"/>
    </source>
</evidence>
<evidence type="ECO:0000256" key="3">
    <source>
        <dbReference type="ARBA" id="ARBA00023012"/>
    </source>
</evidence>
<dbReference type="PANTHER" id="PTHR24421:SF63">
    <property type="entry name" value="SENSOR HISTIDINE KINASE DESK"/>
    <property type="match status" value="1"/>
</dbReference>